<proteinExistence type="predicted"/>
<comment type="caution">
    <text evidence="1">The sequence shown here is derived from an EMBL/GenBank/DDBJ whole genome shotgun (WGS) entry which is preliminary data.</text>
</comment>
<sequence length="123" mass="13170">MKAGQQAYPHIDQMQIPTKPIPIASQEPIQNFPSSQTPDDDICGALSSQQQIQSYQLGNDNGKGLTPSAVGTSYAWGTLTFGMGRLLEAAEFAGSKISGVLGITEPKYAMYHEDAHIQAKEAS</sequence>
<keyword evidence="2" id="KW-1185">Reference proteome</keyword>
<dbReference type="EMBL" id="QEAO01000008">
    <property type="protein sequence ID" value="TPX35489.1"/>
    <property type="molecule type" value="Genomic_DNA"/>
</dbReference>
<name>A0A507C8L8_9FUNG</name>
<organism evidence="1 2">
    <name type="scientific">Synchytrium microbalum</name>
    <dbReference type="NCBI Taxonomy" id="1806994"/>
    <lineage>
        <taxon>Eukaryota</taxon>
        <taxon>Fungi</taxon>
        <taxon>Fungi incertae sedis</taxon>
        <taxon>Chytridiomycota</taxon>
        <taxon>Chytridiomycota incertae sedis</taxon>
        <taxon>Chytridiomycetes</taxon>
        <taxon>Synchytriales</taxon>
        <taxon>Synchytriaceae</taxon>
        <taxon>Synchytrium</taxon>
    </lineage>
</organism>
<protein>
    <submittedName>
        <fullName evidence="1">Uncharacterized protein</fullName>
    </submittedName>
</protein>
<dbReference type="RefSeq" id="XP_031025962.1">
    <property type="nucleotide sequence ID" value="XM_031168018.1"/>
</dbReference>
<dbReference type="Proteomes" id="UP000319731">
    <property type="component" value="Unassembled WGS sequence"/>
</dbReference>
<accession>A0A507C8L8</accession>
<evidence type="ECO:0000313" key="2">
    <source>
        <dbReference type="Proteomes" id="UP000319731"/>
    </source>
</evidence>
<dbReference type="OrthoDB" id="2162307at2759"/>
<reference evidence="1 2" key="1">
    <citation type="journal article" date="2019" name="Sci. Rep.">
        <title>Comparative genomics of chytrid fungi reveal insights into the obligate biotrophic and pathogenic lifestyle of Synchytrium endobioticum.</title>
        <authorList>
            <person name="van de Vossenberg B.T.L.H."/>
            <person name="Warris S."/>
            <person name="Nguyen H.D.T."/>
            <person name="van Gent-Pelzer M.P.E."/>
            <person name="Joly D.L."/>
            <person name="van de Geest H.C."/>
            <person name="Bonants P.J.M."/>
            <person name="Smith D.S."/>
            <person name="Levesque C.A."/>
            <person name="van der Lee T.A.J."/>
        </authorList>
    </citation>
    <scope>NUCLEOTIDE SEQUENCE [LARGE SCALE GENOMIC DNA]</scope>
    <source>
        <strain evidence="1 2">JEL517</strain>
    </source>
</reference>
<dbReference type="GeneID" id="42003315"/>
<evidence type="ECO:0000313" key="1">
    <source>
        <dbReference type="EMBL" id="TPX35489.1"/>
    </source>
</evidence>
<gene>
    <name evidence="1" type="ORF">SmJEL517_g02090</name>
</gene>
<dbReference type="AlphaFoldDB" id="A0A507C8L8"/>